<sequence>MIGVILGTRPEIIKMSPVIRECERRGIDYFILHTGQHYSYEMDRLFFEELELPDPDYSLDVGSGTHAGQTAKIMTGVEDVLVKESPDVVLVQGDTNTVMAAALAASKLHMKVGHIEAGLRSFNRWMPEEINRVLTDHISDYLFAPTESARDNLLREGIAERKICVTGNTVVDAVYQNLGIAEKKGNVLKELDLEPREYFLVTAHRQENVDNRTRLKEILKGLEGVQREFSLPVVFPVHPRTEKRIKELGIGVDGLNLTKPFGFLEFLQLESQAKLVLTDSGGVQEEACVLGVPCATMRYDTERPETLDVGSNILVGADSQKILEAVRSIESWKSGWKNPYGDGIAGKMIIMVCAAARPPMTARGECT</sequence>
<evidence type="ECO:0000313" key="3">
    <source>
        <dbReference type="Proteomes" id="UP000035301"/>
    </source>
</evidence>
<dbReference type="Pfam" id="PF02350">
    <property type="entry name" value="Epimerase_2"/>
    <property type="match status" value="1"/>
</dbReference>
<dbReference type="Gene3D" id="3.40.50.2000">
    <property type="entry name" value="Glycogen Phosphorylase B"/>
    <property type="match status" value="2"/>
</dbReference>
<dbReference type="Proteomes" id="UP000035301">
    <property type="component" value="Unassembled WGS sequence"/>
</dbReference>
<dbReference type="CDD" id="cd03786">
    <property type="entry name" value="GTB_UDP-GlcNAc_2-Epimerase"/>
    <property type="match status" value="1"/>
</dbReference>
<accession>A0A0H1R127</accession>
<evidence type="ECO:0000313" key="2">
    <source>
        <dbReference type="EMBL" id="KLK88531.1"/>
    </source>
</evidence>
<name>A0A0H1R127_9EURY</name>
<reference evidence="2 3" key="1">
    <citation type="journal article" date="2015" name="Int. J. Syst. Evol. Microbiol.">
        <title>Methanoculleus sediminis sp. nov., a methanogen from sediments near a submarine mud volcano.</title>
        <authorList>
            <person name="Chen S.C."/>
            <person name="Chen M.F."/>
            <person name="Lai M.C."/>
            <person name="Weng C.Y."/>
            <person name="Wu S.Y."/>
            <person name="Lin S."/>
            <person name="Yang T.F."/>
            <person name="Chen P.C."/>
        </authorList>
    </citation>
    <scope>NUCLEOTIDE SEQUENCE [LARGE SCALE GENOMIC DNA]</scope>
    <source>
        <strain evidence="2 3">S3Fa</strain>
    </source>
</reference>
<dbReference type="PATRIC" id="fig|1550566.3.peg.1269"/>
<gene>
    <name evidence="2" type="ORF">SZ63_05860</name>
</gene>
<organism evidence="2 3">
    <name type="scientific">Methanoculleus sediminis</name>
    <dbReference type="NCBI Taxonomy" id="1550566"/>
    <lineage>
        <taxon>Archaea</taxon>
        <taxon>Methanobacteriati</taxon>
        <taxon>Methanobacteriota</taxon>
        <taxon>Stenosarchaea group</taxon>
        <taxon>Methanomicrobia</taxon>
        <taxon>Methanomicrobiales</taxon>
        <taxon>Methanomicrobiaceae</taxon>
        <taxon>Methanoculleus</taxon>
    </lineage>
</organism>
<dbReference type="PANTHER" id="PTHR43174:SF1">
    <property type="entry name" value="UDP-N-ACETYLGLUCOSAMINE 2-EPIMERASE"/>
    <property type="match status" value="1"/>
</dbReference>
<dbReference type="STRING" id="1550566.SZ63_05860"/>
<comment type="caution">
    <text evidence="2">The sequence shown here is derived from an EMBL/GenBank/DDBJ whole genome shotgun (WGS) entry which is preliminary data.</text>
</comment>
<dbReference type="OrthoDB" id="7018at2157"/>
<feature type="domain" description="UDP-N-acetylglucosamine 2-epimerase" evidence="1">
    <location>
        <begin position="21"/>
        <end position="352"/>
    </location>
</feature>
<protein>
    <submittedName>
        <fullName evidence="2">UDP-N-acetylglucosamine 2-epimerase</fullName>
    </submittedName>
</protein>
<dbReference type="RefSeq" id="WP_048182553.1">
    <property type="nucleotide sequence ID" value="NZ_JXOJ01000002.1"/>
</dbReference>
<evidence type="ECO:0000259" key="1">
    <source>
        <dbReference type="Pfam" id="PF02350"/>
    </source>
</evidence>
<dbReference type="InterPro" id="IPR029767">
    <property type="entry name" value="WecB-like"/>
</dbReference>
<dbReference type="InterPro" id="IPR003331">
    <property type="entry name" value="UDP_GlcNAc_Epimerase_2_dom"/>
</dbReference>
<proteinExistence type="predicted"/>
<dbReference type="PANTHER" id="PTHR43174">
    <property type="entry name" value="UDP-N-ACETYLGLUCOSAMINE 2-EPIMERASE"/>
    <property type="match status" value="1"/>
</dbReference>
<dbReference type="NCBIfam" id="TIGR00236">
    <property type="entry name" value="wecB"/>
    <property type="match status" value="1"/>
</dbReference>
<keyword evidence="3" id="KW-1185">Reference proteome</keyword>
<dbReference type="EMBL" id="JXOJ01000002">
    <property type="protein sequence ID" value="KLK88531.1"/>
    <property type="molecule type" value="Genomic_DNA"/>
</dbReference>
<dbReference type="SUPFAM" id="SSF53756">
    <property type="entry name" value="UDP-Glycosyltransferase/glycogen phosphorylase"/>
    <property type="match status" value="1"/>
</dbReference>
<dbReference type="AlphaFoldDB" id="A0A0H1R127"/>